<dbReference type="AlphaFoldDB" id="A0A816HLE5"/>
<keyword evidence="2" id="KW-1185">Reference proteome</keyword>
<reference evidence="1" key="1">
    <citation type="submission" date="2021-02" db="EMBL/GenBank/DDBJ databases">
        <authorList>
            <person name="Nowell W R."/>
        </authorList>
    </citation>
    <scope>NUCLEOTIDE SEQUENCE</scope>
</reference>
<dbReference type="EMBL" id="CAJNOR010019727">
    <property type="protein sequence ID" value="CAF1689880.1"/>
    <property type="molecule type" value="Genomic_DNA"/>
</dbReference>
<dbReference type="Proteomes" id="UP000663828">
    <property type="component" value="Unassembled WGS sequence"/>
</dbReference>
<feature type="non-terminal residue" evidence="1">
    <location>
        <position position="1"/>
    </location>
</feature>
<evidence type="ECO:0000313" key="2">
    <source>
        <dbReference type="Proteomes" id="UP000663828"/>
    </source>
</evidence>
<sequence length="129" mass="14576">FLNMPYQKKEWCPPPSHIALTRSGSKPSHPVGRKTIDECDAKLLNTHVMLNSEWASVTMKAGDKVCQTCFNTLSDLMKTCLDTEQVFVGTPEANNAELRTINTQLKKPSPKEELNRVFQALKIETIRDE</sequence>
<name>A0A816HLE5_ADIRI</name>
<evidence type="ECO:0000313" key="1">
    <source>
        <dbReference type="EMBL" id="CAF1689880.1"/>
    </source>
</evidence>
<comment type="caution">
    <text evidence="1">The sequence shown here is derived from an EMBL/GenBank/DDBJ whole genome shotgun (WGS) entry which is preliminary data.</text>
</comment>
<accession>A0A816HLE5</accession>
<protein>
    <submittedName>
        <fullName evidence="1">Uncharacterized protein</fullName>
    </submittedName>
</protein>
<gene>
    <name evidence="1" type="ORF">XAT740_LOCUS63493</name>
</gene>
<proteinExistence type="predicted"/>
<organism evidence="1 2">
    <name type="scientific">Adineta ricciae</name>
    <name type="common">Rotifer</name>
    <dbReference type="NCBI Taxonomy" id="249248"/>
    <lineage>
        <taxon>Eukaryota</taxon>
        <taxon>Metazoa</taxon>
        <taxon>Spiralia</taxon>
        <taxon>Gnathifera</taxon>
        <taxon>Rotifera</taxon>
        <taxon>Eurotatoria</taxon>
        <taxon>Bdelloidea</taxon>
        <taxon>Adinetida</taxon>
        <taxon>Adinetidae</taxon>
        <taxon>Adineta</taxon>
    </lineage>
</organism>